<dbReference type="InterPro" id="IPR011705">
    <property type="entry name" value="BACK"/>
</dbReference>
<protein>
    <submittedName>
        <fullName evidence="4">KLHL13 protein</fullName>
    </submittedName>
</protein>
<dbReference type="InterPro" id="IPR000210">
    <property type="entry name" value="BTB/POZ_dom"/>
</dbReference>
<dbReference type="InterPro" id="IPR011333">
    <property type="entry name" value="SKP1/BTB/POZ_sf"/>
</dbReference>
<evidence type="ECO:0000313" key="5">
    <source>
        <dbReference type="Proteomes" id="UP000838412"/>
    </source>
</evidence>
<dbReference type="OrthoDB" id="10024227at2759"/>
<dbReference type="SUPFAM" id="SSF54695">
    <property type="entry name" value="POZ domain"/>
    <property type="match status" value="2"/>
</dbReference>
<keyword evidence="5" id="KW-1185">Reference proteome</keyword>
<dbReference type="Gene3D" id="3.30.710.10">
    <property type="entry name" value="Potassium Channel Kv1.1, Chain A"/>
    <property type="match status" value="2"/>
</dbReference>
<dbReference type="PANTHER" id="PTHR45632">
    <property type="entry name" value="LD33804P"/>
    <property type="match status" value="1"/>
</dbReference>
<proteinExistence type="predicted"/>
<name>A0A8J9Z972_BRALA</name>
<dbReference type="SMART" id="SM00225">
    <property type="entry name" value="BTB"/>
    <property type="match status" value="2"/>
</dbReference>
<dbReference type="InterPro" id="IPR006652">
    <property type="entry name" value="Kelch_1"/>
</dbReference>
<feature type="domain" description="BTB" evidence="3">
    <location>
        <begin position="161"/>
        <end position="228"/>
    </location>
</feature>
<dbReference type="EMBL" id="OV696702">
    <property type="protein sequence ID" value="CAH1249453.1"/>
    <property type="molecule type" value="Genomic_DNA"/>
</dbReference>
<reference evidence="4" key="1">
    <citation type="submission" date="2022-01" db="EMBL/GenBank/DDBJ databases">
        <authorList>
            <person name="Braso-Vives M."/>
        </authorList>
    </citation>
    <scope>NUCLEOTIDE SEQUENCE</scope>
</reference>
<feature type="domain" description="BTB" evidence="3">
    <location>
        <begin position="52"/>
        <end position="104"/>
    </location>
</feature>
<organism evidence="4 5">
    <name type="scientific">Branchiostoma lanceolatum</name>
    <name type="common">Common lancelet</name>
    <name type="synonym">Amphioxus lanceolatum</name>
    <dbReference type="NCBI Taxonomy" id="7740"/>
    <lineage>
        <taxon>Eukaryota</taxon>
        <taxon>Metazoa</taxon>
        <taxon>Chordata</taxon>
        <taxon>Cephalochordata</taxon>
        <taxon>Leptocardii</taxon>
        <taxon>Amphioxiformes</taxon>
        <taxon>Branchiostomatidae</taxon>
        <taxon>Branchiostoma</taxon>
    </lineage>
</organism>
<dbReference type="AlphaFoldDB" id="A0A8J9Z972"/>
<dbReference type="SUPFAM" id="SSF117281">
    <property type="entry name" value="Kelch motif"/>
    <property type="match status" value="1"/>
</dbReference>
<gene>
    <name evidence="4" type="primary">KLHL13</name>
    <name evidence="4" type="ORF">BLAG_LOCUS10551</name>
</gene>
<keyword evidence="1" id="KW-0880">Kelch repeat</keyword>
<dbReference type="Proteomes" id="UP000838412">
    <property type="component" value="Chromosome 17"/>
</dbReference>
<dbReference type="Pfam" id="PF07707">
    <property type="entry name" value="BACK"/>
    <property type="match status" value="1"/>
</dbReference>
<dbReference type="SMART" id="SM00612">
    <property type="entry name" value="Kelch"/>
    <property type="match status" value="4"/>
</dbReference>
<dbReference type="FunFam" id="1.25.40.420:FF:000001">
    <property type="entry name" value="Kelch-like family member 12"/>
    <property type="match status" value="1"/>
</dbReference>
<dbReference type="Pfam" id="PF01344">
    <property type="entry name" value="Kelch_1"/>
    <property type="match status" value="2"/>
</dbReference>
<evidence type="ECO:0000256" key="2">
    <source>
        <dbReference type="ARBA" id="ARBA00022737"/>
    </source>
</evidence>
<dbReference type="Gene3D" id="1.25.40.420">
    <property type="match status" value="1"/>
</dbReference>
<evidence type="ECO:0000313" key="4">
    <source>
        <dbReference type="EMBL" id="CAH1249453.1"/>
    </source>
</evidence>
<accession>A0A8J9Z972</accession>
<sequence>MASNNLAADDSLQKSGTYKPSLVHPVKLQESLESLQKDGHLCDFTLLDTHNVHRVVLAASSPFFEAWFNKSQNASHNDSLAKHPERAVKELVNYIYTSNLMLTSETVDDIHLLGKLLQFPFVVETCKRFSKGSSSTVFSDHSFPKDFLHNLGKLQQAGSLCDVEILVEQCAIKAHRVILAASGDYFRAMFTGGMKECQQSQVELHGLSAQGVSSCIEFIYSSDIELEGVEHAETVLSTACMLQLPLVVELCCEYLKTTLNVNSCMHVASLATLYTLSSLKSAVDRFVFKNFLKFSQTDSFLNLSADEVTSYIDDDRLKVRNELEVFNAVVKWIKQDKKARLKYAKGLMSCVRLPLMYPEELRKEVIVVDFMLEDQGCKALIEEAMMYHSNPYLENKLQNKRTKVRSDNPSVVILGGEAPSDRIGQIMQRLADRSEAAEVYSMLFWEQNAAKDSEWQPLSTPGDIRANHAVAVMDGFLYFAGGYEVPRFLNTVGSVNMAACFRYDPRFDIWLHLAPMKSSRSYFSLLPWKGRLYAIGGSNDRLRTLSSVEAYTTEVDSWELVRSLEEMICYQAACVCNGTMYISGYNDDEFTNHMFTYDPTDGVTYRNPMQYARFLHSMCAVGSTTILTIGGRAQDDSFNQVELYDVTTDTCTMVAPLLQPRSLMGTVVIGNKVYILGGNNGEENEPTDSVQCYNVDKNEWKLVSRLPHGLSGLAACAIHLPWKVRYKEGN</sequence>
<dbReference type="Gene3D" id="2.120.10.80">
    <property type="entry name" value="Kelch-type beta propeller"/>
    <property type="match status" value="1"/>
</dbReference>
<keyword evidence="2" id="KW-0677">Repeat</keyword>
<evidence type="ECO:0000259" key="3">
    <source>
        <dbReference type="PROSITE" id="PS50097"/>
    </source>
</evidence>
<dbReference type="PANTHER" id="PTHR45632:SF13">
    <property type="entry name" value="KELCH-LIKE PROTEIN 26"/>
    <property type="match status" value="1"/>
</dbReference>
<dbReference type="InterPro" id="IPR015915">
    <property type="entry name" value="Kelch-typ_b-propeller"/>
</dbReference>
<dbReference type="Pfam" id="PF00651">
    <property type="entry name" value="BTB"/>
    <property type="match status" value="2"/>
</dbReference>
<dbReference type="SMART" id="SM00875">
    <property type="entry name" value="BACK"/>
    <property type="match status" value="1"/>
</dbReference>
<evidence type="ECO:0000256" key="1">
    <source>
        <dbReference type="ARBA" id="ARBA00022441"/>
    </source>
</evidence>
<dbReference type="PROSITE" id="PS50097">
    <property type="entry name" value="BTB"/>
    <property type="match status" value="2"/>
</dbReference>